<comment type="caution">
    <text evidence="1">The sequence shown here is derived from an EMBL/GenBank/DDBJ whole genome shotgun (WGS) entry which is preliminary data.</text>
</comment>
<evidence type="ECO:0000313" key="1">
    <source>
        <dbReference type="EMBL" id="THH01087.1"/>
    </source>
</evidence>
<dbReference type="PANTHER" id="PTHR28027">
    <property type="entry name" value="TRANSCRIPTIONAL REGULATOR MIT1"/>
    <property type="match status" value="1"/>
</dbReference>
<dbReference type="AlphaFoldDB" id="A0A4S4KRX3"/>
<dbReference type="GO" id="GO:0003677">
    <property type="term" value="F:DNA binding"/>
    <property type="evidence" value="ECO:0007669"/>
    <property type="project" value="TreeGrafter"/>
</dbReference>
<name>A0A4S4KRX3_9APHY</name>
<protein>
    <submittedName>
        <fullName evidence="1">Uncharacterized protein</fullName>
    </submittedName>
</protein>
<gene>
    <name evidence="1" type="ORF">EW026_g1539</name>
</gene>
<keyword evidence="2" id="KW-1185">Reference proteome</keyword>
<dbReference type="Pfam" id="PF09729">
    <property type="entry name" value="Gti1_Pac2"/>
    <property type="match status" value="1"/>
</dbReference>
<accession>A0A4S4KRX3</accession>
<dbReference type="PANTHER" id="PTHR28027:SF1">
    <property type="entry name" value="CAMP INDEPENDENT REGULATORY PROTEIN (AFU_ORTHOLOGUE AFUA_3G09640)"/>
    <property type="match status" value="1"/>
</dbReference>
<organism evidence="1 2">
    <name type="scientific">Hermanssonia centrifuga</name>
    <dbReference type="NCBI Taxonomy" id="98765"/>
    <lineage>
        <taxon>Eukaryota</taxon>
        <taxon>Fungi</taxon>
        <taxon>Dikarya</taxon>
        <taxon>Basidiomycota</taxon>
        <taxon>Agaricomycotina</taxon>
        <taxon>Agaricomycetes</taxon>
        <taxon>Polyporales</taxon>
        <taxon>Meruliaceae</taxon>
        <taxon>Hermanssonia</taxon>
    </lineage>
</organism>
<proteinExistence type="predicted"/>
<dbReference type="Proteomes" id="UP000309038">
    <property type="component" value="Unassembled WGS sequence"/>
</dbReference>
<sequence length="109" mass="12661">MQEPTCTGIRIRGYRDAEIILHAVRLDILPMIHRRLDDDDRIALRPGHVYVWEERSNNPLEHSSLDAIQRFTDGRSWGPSKAREDFLIYYEKEGTNTKTAMLHRNSGLG</sequence>
<evidence type="ECO:0000313" key="2">
    <source>
        <dbReference type="Proteomes" id="UP000309038"/>
    </source>
</evidence>
<dbReference type="InterPro" id="IPR018608">
    <property type="entry name" value="Gti1/Pac2"/>
</dbReference>
<reference evidence="1 2" key="1">
    <citation type="submission" date="2019-02" db="EMBL/GenBank/DDBJ databases">
        <title>Genome sequencing of the rare red list fungi Phlebia centrifuga.</title>
        <authorList>
            <person name="Buettner E."/>
            <person name="Kellner H."/>
        </authorList>
    </citation>
    <scope>NUCLEOTIDE SEQUENCE [LARGE SCALE GENOMIC DNA]</scope>
    <source>
        <strain evidence="1 2">DSM 108282</strain>
    </source>
</reference>
<dbReference type="EMBL" id="SGPJ01000032">
    <property type="protein sequence ID" value="THH01087.1"/>
    <property type="molecule type" value="Genomic_DNA"/>
</dbReference>